<dbReference type="EMBL" id="SIPS01000002">
    <property type="protein sequence ID" value="TAW25309.1"/>
    <property type="molecule type" value="Genomic_DNA"/>
</dbReference>
<sequence length="80" mass="9176">MPPTTRRWRLTSDSSAFERDGACPPGAVDLQRRTSFQTRKGRCKTLNLRIVLSENRFRFSGRCASETPDREANEPHCHRG</sequence>
<dbReference type="Proteomes" id="UP000292036">
    <property type="component" value="Unassembled WGS sequence"/>
</dbReference>
<comment type="caution">
    <text evidence="2">The sequence shown here is derived from an EMBL/GenBank/DDBJ whole genome shotgun (WGS) entry which is preliminary data.</text>
</comment>
<geneLocation type="plasmid" evidence="2">
    <name>pSM151B_Rh01</name>
</geneLocation>
<reference evidence="2 3" key="1">
    <citation type="submission" date="2019-02" db="EMBL/GenBank/DDBJ databases">
        <title>The genomic architecture of introgression among sibling species of bacteria.</title>
        <authorList>
            <person name="Cavassim M.I.A."/>
            <person name="Moeskjaer S."/>
            <person name="Moslemi C."/>
            <person name="Fields B."/>
            <person name="Bachmann A."/>
            <person name="Vilhjalmsson B."/>
            <person name="Schierup M.H."/>
            <person name="Young J.P.W."/>
            <person name="Andersen S.U."/>
        </authorList>
    </citation>
    <scope>NUCLEOTIDE SEQUENCE [LARGE SCALE GENOMIC DNA]</scope>
    <source>
        <strain evidence="2 3">SM151B</strain>
        <plasmid evidence="2">pSM151B_Rh01</plasmid>
    </source>
</reference>
<evidence type="ECO:0000256" key="1">
    <source>
        <dbReference type="SAM" id="MobiDB-lite"/>
    </source>
</evidence>
<feature type="region of interest" description="Disordered" evidence="1">
    <location>
        <begin position="1"/>
        <end position="20"/>
    </location>
</feature>
<keyword evidence="2" id="KW-0614">Plasmid</keyword>
<proteinExistence type="predicted"/>
<protein>
    <submittedName>
        <fullName evidence="2">Uncharacterized protein</fullName>
    </submittedName>
</protein>
<dbReference type="AlphaFoldDB" id="A0ABD7PKF6"/>
<gene>
    <name evidence="2" type="ORF">ELI19_28160</name>
</gene>
<name>A0ABD7PKF6_RHILE</name>
<organism evidence="2 3">
    <name type="scientific">Rhizobium leguminosarum</name>
    <dbReference type="NCBI Taxonomy" id="384"/>
    <lineage>
        <taxon>Bacteria</taxon>
        <taxon>Pseudomonadati</taxon>
        <taxon>Pseudomonadota</taxon>
        <taxon>Alphaproteobacteria</taxon>
        <taxon>Hyphomicrobiales</taxon>
        <taxon>Rhizobiaceae</taxon>
        <taxon>Rhizobium/Agrobacterium group</taxon>
        <taxon>Rhizobium</taxon>
    </lineage>
</organism>
<evidence type="ECO:0000313" key="2">
    <source>
        <dbReference type="EMBL" id="TAW25309.1"/>
    </source>
</evidence>
<evidence type="ECO:0000313" key="3">
    <source>
        <dbReference type="Proteomes" id="UP000292036"/>
    </source>
</evidence>
<accession>A0ABD7PKF6</accession>